<dbReference type="EMBL" id="JAWDGP010006494">
    <property type="protein sequence ID" value="KAK3740009.1"/>
    <property type="molecule type" value="Genomic_DNA"/>
</dbReference>
<evidence type="ECO:0000256" key="3">
    <source>
        <dbReference type="ARBA" id="ARBA00022448"/>
    </source>
</evidence>
<proteinExistence type="inferred from homology"/>
<dbReference type="PANTHER" id="PTHR22761:SF5">
    <property type="entry name" value="CHARGED MULTIVESICULAR BODY PROTEIN 6"/>
    <property type="match status" value="1"/>
</dbReference>
<evidence type="ECO:0008006" key="11">
    <source>
        <dbReference type="Google" id="ProtNLM"/>
    </source>
</evidence>
<dbReference type="GO" id="GO:0006900">
    <property type="term" value="P:vesicle budding from membrane"/>
    <property type="evidence" value="ECO:0007669"/>
    <property type="project" value="TreeGrafter"/>
</dbReference>
<dbReference type="Pfam" id="PF03357">
    <property type="entry name" value="Snf7"/>
    <property type="match status" value="1"/>
</dbReference>
<reference evidence="9" key="1">
    <citation type="journal article" date="2023" name="G3 (Bethesda)">
        <title>A reference genome for the long-term kleptoplast-retaining sea slug Elysia crispata morphotype clarki.</title>
        <authorList>
            <person name="Eastman K.E."/>
            <person name="Pendleton A.L."/>
            <person name="Shaikh M.A."/>
            <person name="Suttiyut T."/>
            <person name="Ogas R."/>
            <person name="Tomko P."/>
            <person name="Gavelis G."/>
            <person name="Widhalm J.R."/>
            <person name="Wisecaver J.H."/>
        </authorList>
    </citation>
    <scope>NUCLEOTIDE SEQUENCE</scope>
    <source>
        <strain evidence="9">ECLA1</strain>
    </source>
</reference>
<gene>
    <name evidence="9" type="ORF">RRG08_005281</name>
</gene>
<evidence type="ECO:0000256" key="8">
    <source>
        <dbReference type="SAM" id="MobiDB-lite"/>
    </source>
</evidence>
<organism evidence="9 10">
    <name type="scientific">Elysia crispata</name>
    <name type="common">lettuce slug</name>
    <dbReference type="NCBI Taxonomy" id="231223"/>
    <lineage>
        <taxon>Eukaryota</taxon>
        <taxon>Metazoa</taxon>
        <taxon>Spiralia</taxon>
        <taxon>Lophotrochozoa</taxon>
        <taxon>Mollusca</taxon>
        <taxon>Gastropoda</taxon>
        <taxon>Heterobranchia</taxon>
        <taxon>Euthyneura</taxon>
        <taxon>Panpulmonata</taxon>
        <taxon>Sacoglossa</taxon>
        <taxon>Placobranchoidea</taxon>
        <taxon>Plakobranchidae</taxon>
        <taxon>Elysia</taxon>
    </lineage>
</organism>
<evidence type="ECO:0000256" key="7">
    <source>
        <dbReference type="SAM" id="Coils"/>
    </source>
</evidence>
<keyword evidence="7" id="KW-0175">Coiled coil</keyword>
<evidence type="ECO:0000313" key="9">
    <source>
        <dbReference type="EMBL" id="KAK3740009.1"/>
    </source>
</evidence>
<dbReference type="AlphaFoldDB" id="A0AAE1CW28"/>
<keyword evidence="5" id="KW-0653">Protein transport</keyword>
<comment type="subcellular location">
    <subcellularLocation>
        <location evidence="1">Endosome membrane</location>
    </subcellularLocation>
</comment>
<dbReference type="Gene3D" id="6.10.140.1230">
    <property type="match status" value="1"/>
</dbReference>
<dbReference type="Proteomes" id="UP001283361">
    <property type="component" value="Unassembled WGS sequence"/>
</dbReference>
<name>A0AAE1CW28_9GAST</name>
<dbReference type="InterPro" id="IPR005024">
    <property type="entry name" value="Snf7_fam"/>
</dbReference>
<comment type="caution">
    <text evidence="9">The sequence shown here is derived from an EMBL/GenBank/DDBJ whole genome shotgun (WGS) entry which is preliminary data.</text>
</comment>
<dbReference type="GO" id="GO:0000815">
    <property type="term" value="C:ESCRT III complex"/>
    <property type="evidence" value="ECO:0007669"/>
    <property type="project" value="TreeGrafter"/>
</dbReference>
<evidence type="ECO:0000313" key="10">
    <source>
        <dbReference type="Proteomes" id="UP001283361"/>
    </source>
</evidence>
<dbReference type="GO" id="GO:0032511">
    <property type="term" value="P:late endosome to vacuole transport via multivesicular body sorting pathway"/>
    <property type="evidence" value="ECO:0007669"/>
    <property type="project" value="TreeGrafter"/>
</dbReference>
<dbReference type="PANTHER" id="PTHR22761">
    <property type="entry name" value="CHARGED MULTIVESICULAR BODY PROTEIN"/>
    <property type="match status" value="1"/>
</dbReference>
<dbReference type="GO" id="GO:0005771">
    <property type="term" value="C:multivesicular body"/>
    <property type="evidence" value="ECO:0007669"/>
    <property type="project" value="TreeGrafter"/>
</dbReference>
<keyword evidence="4" id="KW-0967">Endosome</keyword>
<evidence type="ECO:0000256" key="4">
    <source>
        <dbReference type="ARBA" id="ARBA00022753"/>
    </source>
</evidence>
<feature type="region of interest" description="Disordered" evidence="8">
    <location>
        <begin position="165"/>
        <end position="207"/>
    </location>
</feature>
<accession>A0AAE1CW28</accession>
<sequence length="207" mass="23805">MGNIFQKKPKRQSRVTEQDKAILQLKQQRDKLKQYQKKINTQLEKDREVARALLKDGKKDKAKLILRKKKFQESLLTKTDGQLENIERLVHDLEFTQVEQEVVRGLQVGNASLKKMHELLSLEDVERIMEETQEGIEKQQEIDDLLSGGLTDEDESDVLAELDQIIQQTEPTGKEDVSLPDVPEDKIGEPSPQKQQRKEKAQPVLAS</sequence>
<feature type="coiled-coil region" evidence="7">
    <location>
        <begin position="18"/>
        <end position="45"/>
    </location>
</feature>
<evidence type="ECO:0000256" key="2">
    <source>
        <dbReference type="ARBA" id="ARBA00006190"/>
    </source>
</evidence>
<feature type="compositionally biased region" description="Basic and acidic residues" evidence="8">
    <location>
        <begin position="172"/>
        <end position="188"/>
    </location>
</feature>
<evidence type="ECO:0000256" key="5">
    <source>
        <dbReference type="ARBA" id="ARBA00022927"/>
    </source>
</evidence>
<evidence type="ECO:0000256" key="1">
    <source>
        <dbReference type="ARBA" id="ARBA00004608"/>
    </source>
</evidence>
<keyword evidence="6" id="KW-0472">Membrane</keyword>
<protein>
    <recommendedName>
        <fullName evidence="11">Charged multivesicular body protein 6</fullName>
    </recommendedName>
</protein>
<keyword evidence="10" id="KW-1185">Reference proteome</keyword>
<dbReference type="GO" id="GO:0015031">
    <property type="term" value="P:protein transport"/>
    <property type="evidence" value="ECO:0007669"/>
    <property type="project" value="UniProtKB-KW"/>
</dbReference>
<evidence type="ECO:0000256" key="6">
    <source>
        <dbReference type="ARBA" id="ARBA00023136"/>
    </source>
</evidence>
<keyword evidence="3" id="KW-0813">Transport</keyword>
<comment type="similarity">
    <text evidence="2">Belongs to the SNF7 family.</text>
</comment>